<evidence type="ECO:0000313" key="1">
    <source>
        <dbReference type="EMBL" id="MFD2921862.1"/>
    </source>
</evidence>
<proteinExistence type="predicted"/>
<organism evidence="1 2">
    <name type="scientific">Terrimonas rubra</name>
    <dbReference type="NCBI Taxonomy" id="1035890"/>
    <lineage>
        <taxon>Bacteria</taxon>
        <taxon>Pseudomonadati</taxon>
        <taxon>Bacteroidota</taxon>
        <taxon>Chitinophagia</taxon>
        <taxon>Chitinophagales</taxon>
        <taxon>Chitinophagaceae</taxon>
        <taxon>Terrimonas</taxon>
    </lineage>
</organism>
<evidence type="ECO:0000313" key="2">
    <source>
        <dbReference type="Proteomes" id="UP001597511"/>
    </source>
</evidence>
<dbReference type="EMBL" id="JBHUOZ010000003">
    <property type="protein sequence ID" value="MFD2921862.1"/>
    <property type="molecule type" value="Genomic_DNA"/>
</dbReference>
<sequence length="143" mass="16229">MKHRLKPEVDIVLDVLVAVQAARPNDAFVQSILQQYRERGGLSKKQLEGLYGKASRIETVPQHKLSTLEAIIMRKHTKEKSVLPPVTPLYTKDEAADAVITTILEKFPQHKRVLFFKAKVDNNEPLSAAELTELQKFEKLLSK</sequence>
<dbReference type="Proteomes" id="UP001597511">
    <property type="component" value="Unassembled WGS sequence"/>
</dbReference>
<dbReference type="RefSeq" id="WP_386102993.1">
    <property type="nucleotide sequence ID" value="NZ_JBHUOZ010000003.1"/>
</dbReference>
<accession>A0ABW6A9A3</accession>
<comment type="caution">
    <text evidence="1">The sequence shown here is derived from an EMBL/GenBank/DDBJ whole genome shotgun (WGS) entry which is preliminary data.</text>
</comment>
<gene>
    <name evidence="1" type="ORF">ACFS6H_19235</name>
</gene>
<name>A0ABW6A9A3_9BACT</name>
<protein>
    <submittedName>
        <fullName evidence="1">Uncharacterized protein</fullName>
    </submittedName>
</protein>
<keyword evidence="2" id="KW-1185">Reference proteome</keyword>
<reference evidence="2" key="1">
    <citation type="journal article" date="2019" name="Int. J. Syst. Evol. Microbiol.">
        <title>The Global Catalogue of Microorganisms (GCM) 10K type strain sequencing project: providing services to taxonomists for standard genome sequencing and annotation.</title>
        <authorList>
            <consortium name="The Broad Institute Genomics Platform"/>
            <consortium name="The Broad Institute Genome Sequencing Center for Infectious Disease"/>
            <person name="Wu L."/>
            <person name="Ma J."/>
        </authorList>
    </citation>
    <scope>NUCLEOTIDE SEQUENCE [LARGE SCALE GENOMIC DNA]</scope>
    <source>
        <strain evidence="2">KCTC 23299</strain>
    </source>
</reference>